<dbReference type="GO" id="GO:0004497">
    <property type="term" value="F:monooxygenase activity"/>
    <property type="evidence" value="ECO:0007669"/>
    <property type="project" value="UniProtKB-KW"/>
</dbReference>
<dbReference type="GO" id="GO:0016705">
    <property type="term" value="F:oxidoreductase activity, acting on paired donors, with incorporation or reduction of molecular oxygen"/>
    <property type="evidence" value="ECO:0007669"/>
    <property type="project" value="InterPro"/>
</dbReference>
<dbReference type="GO" id="GO:0005506">
    <property type="term" value="F:iron ion binding"/>
    <property type="evidence" value="ECO:0007669"/>
    <property type="project" value="InterPro"/>
</dbReference>
<dbReference type="AlphaFoldDB" id="A0A8H3MF76"/>
<dbReference type="PANTHER" id="PTHR24301">
    <property type="entry name" value="THROMBOXANE-A SYNTHASE"/>
    <property type="match status" value="1"/>
</dbReference>
<keyword evidence="5" id="KW-1133">Transmembrane helix</keyword>
<feature type="transmembrane region" description="Helical" evidence="5">
    <location>
        <begin position="12"/>
        <end position="31"/>
    </location>
</feature>
<name>A0A8H3MF76_9GLOM</name>
<accession>A0A8H3MF76</accession>
<dbReference type="PRINTS" id="PR00463">
    <property type="entry name" value="EP450I"/>
</dbReference>
<comment type="cofactor">
    <cofactor evidence="3">
        <name>heme</name>
        <dbReference type="ChEBI" id="CHEBI:30413"/>
    </cofactor>
</comment>
<keyword evidence="5" id="KW-0812">Transmembrane</keyword>
<comment type="similarity">
    <text evidence="4">Belongs to the cytochrome P450 family.</text>
</comment>
<evidence type="ECO:0000256" key="5">
    <source>
        <dbReference type="SAM" id="Phobius"/>
    </source>
</evidence>
<dbReference type="InterPro" id="IPR001128">
    <property type="entry name" value="Cyt_P450"/>
</dbReference>
<dbReference type="Pfam" id="PF00067">
    <property type="entry name" value="p450"/>
    <property type="match status" value="1"/>
</dbReference>
<feature type="binding site" description="axial binding residue" evidence="3">
    <location>
        <position position="493"/>
    </location>
    <ligand>
        <name>heme</name>
        <dbReference type="ChEBI" id="CHEBI:30413"/>
    </ligand>
    <ligandPart>
        <name>Fe</name>
        <dbReference type="ChEBI" id="CHEBI:18248"/>
    </ligandPart>
</feature>
<evidence type="ECO:0000256" key="1">
    <source>
        <dbReference type="ARBA" id="ARBA00022723"/>
    </source>
</evidence>
<dbReference type="GO" id="GO:0020037">
    <property type="term" value="F:heme binding"/>
    <property type="evidence" value="ECO:0007669"/>
    <property type="project" value="InterPro"/>
</dbReference>
<dbReference type="PANTHER" id="PTHR24301:SF2">
    <property type="entry name" value="THROMBOXANE-A SYNTHASE"/>
    <property type="match status" value="1"/>
</dbReference>
<keyword evidence="4" id="KW-0560">Oxidoreductase</keyword>
<sequence>MITTIISSLEISDISSILIIISIIYVTHFYYNYFTRSNPLPGPFPLPIIGNAHQQIGYGFNDWLISLHKKYGDMYEIILAGQRLIILCKPDLIENMNIPSTKTNYPNRFYDIEGFVEYELDRVGLVFNNDYKSWKYNRQFFSQAMMSPSFNYQAIKWTNELWNEMESYWNNLGEDYELDLIKWIRRFTNEIIFRIAIGVKNDAIASYYNIIIHKNNNFNSLNVNENVNFKNPDNIIESIETYTGGLIYFFAFNNFIRHYFPFIRSKVIKLLKNKDYLFGRFYTIIKERRIEIENTPLNQPLRHDMLTSYITANTPRDINVVNHADVDLLRPMTDNEIFGNIRDAILGGTDTTANLVCFIVYYLEHYPDVKQRLRQEFDTILGNDLTGPITNKDLDELKYCEAVIKEVHRHSPIFTIIGRINTQNDIVGGYNWSERTRFQMLTSAIMNHKDYWTEPEKFDPDRFYKIEESDKYLLEKNNMKNSLSIFGGGIRICPGRKLAIIELKCLLVLIYRKYDIELVDMNSPLKYKSDFLTLCKELIVKIKPRKFS</sequence>
<dbReference type="PROSITE" id="PS00086">
    <property type="entry name" value="CYTOCHROME_P450"/>
    <property type="match status" value="1"/>
</dbReference>
<gene>
    <name evidence="6" type="ORF">RCL2_002957400</name>
</gene>
<reference evidence="6" key="1">
    <citation type="submission" date="2019-10" db="EMBL/GenBank/DDBJ databases">
        <title>Conservation and host-specific expression of non-tandemly repeated heterogenous ribosome RNA gene in arbuscular mycorrhizal fungi.</title>
        <authorList>
            <person name="Maeda T."/>
            <person name="Kobayashi Y."/>
            <person name="Nakagawa T."/>
            <person name="Ezawa T."/>
            <person name="Yamaguchi K."/>
            <person name="Bino T."/>
            <person name="Nishimoto Y."/>
            <person name="Shigenobu S."/>
            <person name="Kawaguchi M."/>
        </authorList>
    </citation>
    <scope>NUCLEOTIDE SEQUENCE</scope>
    <source>
        <strain evidence="6">HR1</strain>
    </source>
</reference>
<proteinExistence type="inferred from homology"/>
<evidence type="ECO:0000256" key="2">
    <source>
        <dbReference type="ARBA" id="ARBA00023004"/>
    </source>
</evidence>
<evidence type="ECO:0000256" key="4">
    <source>
        <dbReference type="RuleBase" id="RU000461"/>
    </source>
</evidence>
<evidence type="ECO:0000313" key="6">
    <source>
        <dbReference type="EMBL" id="GET03227.1"/>
    </source>
</evidence>
<comment type="caution">
    <text evidence="6">The sequence shown here is derived from an EMBL/GenBank/DDBJ whole genome shotgun (WGS) entry which is preliminary data.</text>
</comment>
<dbReference type="InterPro" id="IPR017972">
    <property type="entry name" value="Cyt_P450_CS"/>
</dbReference>
<keyword evidence="2 3" id="KW-0408">Iron</keyword>
<keyword evidence="3 4" id="KW-0349">Heme</keyword>
<dbReference type="EMBL" id="BLAL01000319">
    <property type="protein sequence ID" value="GET03227.1"/>
    <property type="molecule type" value="Genomic_DNA"/>
</dbReference>
<dbReference type="InterPro" id="IPR036396">
    <property type="entry name" value="Cyt_P450_sf"/>
</dbReference>
<dbReference type="PRINTS" id="PR00385">
    <property type="entry name" value="P450"/>
</dbReference>
<dbReference type="SUPFAM" id="SSF48264">
    <property type="entry name" value="Cytochrome P450"/>
    <property type="match status" value="1"/>
</dbReference>
<dbReference type="Gene3D" id="1.10.630.10">
    <property type="entry name" value="Cytochrome P450"/>
    <property type="match status" value="1"/>
</dbReference>
<evidence type="ECO:0000313" key="7">
    <source>
        <dbReference type="Proteomes" id="UP000615446"/>
    </source>
</evidence>
<dbReference type="Proteomes" id="UP000615446">
    <property type="component" value="Unassembled WGS sequence"/>
</dbReference>
<dbReference type="InterPro" id="IPR002401">
    <property type="entry name" value="Cyt_P450_E_grp-I"/>
</dbReference>
<keyword evidence="5" id="KW-0472">Membrane</keyword>
<keyword evidence="1 3" id="KW-0479">Metal-binding</keyword>
<dbReference type="OrthoDB" id="1470350at2759"/>
<evidence type="ECO:0000256" key="3">
    <source>
        <dbReference type="PIRSR" id="PIRSR602401-1"/>
    </source>
</evidence>
<organism evidence="6 7">
    <name type="scientific">Rhizophagus clarus</name>
    <dbReference type="NCBI Taxonomy" id="94130"/>
    <lineage>
        <taxon>Eukaryota</taxon>
        <taxon>Fungi</taxon>
        <taxon>Fungi incertae sedis</taxon>
        <taxon>Mucoromycota</taxon>
        <taxon>Glomeromycotina</taxon>
        <taxon>Glomeromycetes</taxon>
        <taxon>Glomerales</taxon>
        <taxon>Glomeraceae</taxon>
        <taxon>Rhizophagus</taxon>
    </lineage>
</organism>
<keyword evidence="4" id="KW-0503">Monooxygenase</keyword>
<protein>
    <submittedName>
        <fullName evidence="6">Cytochrome P450</fullName>
    </submittedName>
</protein>